<evidence type="ECO:0000256" key="1">
    <source>
        <dbReference type="SAM" id="MobiDB-lite"/>
    </source>
</evidence>
<comment type="caution">
    <text evidence="2">The sequence shown here is derived from an EMBL/GenBank/DDBJ whole genome shotgun (WGS) entry which is preliminary data.</text>
</comment>
<feature type="region of interest" description="Disordered" evidence="1">
    <location>
        <begin position="47"/>
        <end position="67"/>
    </location>
</feature>
<sequence>MLITQWSSSALNQAAPACMAWPVKTEPSASGKASMWTPVSCRALPASAHSSQVVGTSAPAASKRSGR</sequence>
<evidence type="ECO:0000313" key="2">
    <source>
        <dbReference type="EMBL" id="KAF4222926.1"/>
    </source>
</evidence>
<dbReference type="EMBL" id="JAAAPX010000835">
    <property type="protein sequence ID" value="KAF4222926.1"/>
    <property type="molecule type" value="Genomic_DNA"/>
</dbReference>
<keyword evidence="3" id="KW-1185">Reference proteome</keyword>
<reference evidence="2" key="2">
    <citation type="submission" date="2020-04" db="EMBL/GenBank/DDBJ databases">
        <authorList>
            <person name="Santos R.A.C."/>
            <person name="Steenwyk J.L."/>
            <person name="Rivero-Menendez O."/>
            <person name="Mead M.E."/>
            <person name="Silva L.P."/>
            <person name="Bastos R.W."/>
            <person name="Alastruey-Izquierdo A."/>
            <person name="Goldman G.H."/>
            <person name="Rokas A."/>
        </authorList>
    </citation>
    <scope>NUCLEOTIDE SEQUENCE</scope>
    <source>
        <strain evidence="2">CNM-CM6805</strain>
    </source>
</reference>
<accession>A0A8H4LZ19</accession>
<dbReference type="AlphaFoldDB" id="A0A8H4LZ19"/>
<protein>
    <submittedName>
        <fullName evidence="2">Uncharacterized protein</fullName>
    </submittedName>
</protein>
<proteinExistence type="predicted"/>
<gene>
    <name evidence="2" type="ORF">CNMCM6805_010018</name>
</gene>
<name>A0A8H4LZ19_9EURO</name>
<evidence type="ECO:0000313" key="3">
    <source>
        <dbReference type="Proteomes" id="UP000653565"/>
    </source>
</evidence>
<dbReference type="Proteomes" id="UP000653565">
    <property type="component" value="Unassembled WGS sequence"/>
</dbReference>
<reference evidence="2" key="1">
    <citation type="journal article" date="2020" name="bioRxiv">
        <title>Genomic and phenotypic heterogeneity of clinical isolates of the human pathogens Aspergillus fumigatus, Aspergillus lentulus and Aspergillus fumigatiaffinis.</title>
        <authorList>
            <person name="dos Santos R.A.C."/>
            <person name="Steenwyk J.L."/>
            <person name="Rivero-Menendez O."/>
            <person name="Mead M.E."/>
            <person name="Silva L.P."/>
            <person name="Bastos R.W."/>
            <person name="Alastruey-Izquierdo A."/>
            <person name="Goldman G.H."/>
            <person name="Rokas A."/>
        </authorList>
    </citation>
    <scope>NUCLEOTIDE SEQUENCE</scope>
    <source>
        <strain evidence="2">CNM-CM6805</strain>
    </source>
</reference>
<organism evidence="2 3">
    <name type="scientific">Aspergillus fumigatiaffinis</name>
    <dbReference type="NCBI Taxonomy" id="340414"/>
    <lineage>
        <taxon>Eukaryota</taxon>
        <taxon>Fungi</taxon>
        <taxon>Dikarya</taxon>
        <taxon>Ascomycota</taxon>
        <taxon>Pezizomycotina</taxon>
        <taxon>Eurotiomycetes</taxon>
        <taxon>Eurotiomycetidae</taxon>
        <taxon>Eurotiales</taxon>
        <taxon>Aspergillaceae</taxon>
        <taxon>Aspergillus</taxon>
        <taxon>Aspergillus subgen. Fumigati</taxon>
    </lineage>
</organism>